<feature type="transmembrane region" description="Helical" evidence="9">
    <location>
        <begin position="301"/>
        <end position="332"/>
    </location>
</feature>
<feature type="transmembrane region" description="Helical" evidence="9">
    <location>
        <begin position="128"/>
        <end position="147"/>
    </location>
</feature>
<dbReference type="RefSeq" id="WP_084559126.1">
    <property type="nucleotide sequence ID" value="NZ_BJNB01000012.1"/>
</dbReference>
<evidence type="ECO:0000256" key="3">
    <source>
        <dbReference type="ARBA" id="ARBA00022448"/>
    </source>
</evidence>
<evidence type="ECO:0000256" key="4">
    <source>
        <dbReference type="ARBA" id="ARBA00022475"/>
    </source>
</evidence>
<evidence type="ECO:0000256" key="2">
    <source>
        <dbReference type="ARBA" id="ARBA00005658"/>
    </source>
</evidence>
<organism evidence="10 11">
    <name type="scientific">Corynebacterium flavescens</name>
    <dbReference type="NCBI Taxonomy" id="28028"/>
    <lineage>
        <taxon>Bacteria</taxon>
        <taxon>Bacillati</taxon>
        <taxon>Actinomycetota</taxon>
        <taxon>Actinomycetes</taxon>
        <taxon>Mycobacteriales</taxon>
        <taxon>Corynebacteriaceae</taxon>
        <taxon>Corynebacterium</taxon>
    </lineage>
</organism>
<evidence type="ECO:0000256" key="1">
    <source>
        <dbReference type="ARBA" id="ARBA00004651"/>
    </source>
</evidence>
<reference evidence="10 11" key="1">
    <citation type="submission" date="2019-06" db="EMBL/GenBank/DDBJ databases">
        <title>Whole genome shotgun sequence of Corynebacterium flavescens NBRC 14136.</title>
        <authorList>
            <person name="Hosoyama A."/>
            <person name="Uohara A."/>
            <person name="Ohji S."/>
            <person name="Ichikawa N."/>
        </authorList>
    </citation>
    <scope>NUCLEOTIDE SEQUENCE [LARGE SCALE GENOMIC DNA]</scope>
    <source>
        <strain evidence="10 11">NBRC 14136</strain>
    </source>
</reference>
<evidence type="ECO:0000256" key="9">
    <source>
        <dbReference type="SAM" id="Phobius"/>
    </source>
</evidence>
<feature type="region of interest" description="Disordered" evidence="8">
    <location>
        <begin position="1"/>
        <end position="21"/>
    </location>
</feature>
<feature type="transmembrane region" description="Helical" evidence="9">
    <location>
        <begin position="86"/>
        <end position="107"/>
    </location>
</feature>
<keyword evidence="6 9" id="KW-1133">Transmembrane helix</keyword>
<gene>
    <name evidence="10" type="ORF">CFL01nite_10310</name>
</gene>
<evidence type="ECO:0000256" key="8">
    <source>
        <dbReference type="SAM" id="MobiDB-lite"/>
    </source>
</evidence>
<feature type="transmembrane region" description="Helical" evidence="9">
    <location>
        <begin position="439"/>
        <end position="459"/>
    </location>
</feature>
<sequence length="612" mass="65573">MSEEKKKARNRVKSAVKQASSGNRSIHPALVPGIDVDDTNSTFPTNKVVFAVALLVSTAVFVWALISPTGLNEVGMTMQSWVVTNFGWFFTALMIIILIFMIVIGLAPTGQIRLGSDDSEPDYSTLSWISMLFAAGLGIGLIFYGPMEPLIHFITPPPGTDLPAESPELVTFAISQGILHQASLAWGVYALVGGAIAYASFRRGRLPLISSLFEPIFPDGNNRILGKIIDILAVLVTLFGTATSLGIGALQIQTGTSIVTGKELGGDIFLVIAITILTVIFVISAVSGVKKGIRLLSNANMFLVLGLTIFALLTGPTVFLLDLIPSTVITFFNQVPAMLSVYASEGDTQSAFLLGWTTLLWAWWISWSPFVGMFIAKISRGRTIREFVTVVVIVPAGISMLWFIIFGGSTIWQRLNGGDMEVKDSGENVMFDLMGNLPFSSITNVIVLVAILIFFTTAADSATNVMGSMSQSARAVPSKPVTIIWGAALGLVALSLLLAGGQNALSGLQSIMVTCALPFAIILVGVMVSWAIDLRNDPVMIRRRFALAAIRKGVAQGIDDHGDDFVFGVTKVPSDQGAGADFETNDPALTEWYTDAVADDPEEDVTIVRKPK</sequence>
<evidence type="ECO:0000256" key="7">
    <source>
        <dbReference type="ARBA" id="ARBA00023136"/>
    </source>
</evidence>
<dbReference type="PANTHER" id="PTHR30047">
    <property type="entry name" value="HIGH-AFFINITY CHOLINE TRANSPORT PROTEIN-RELATED"/>
    <property type="match status" value="1"/>
</dbReference>
<feature type="transmembrane region" description="Helical" evidence="9">
    <location>
        <begin position="178"/>
        <end position="201"/>
    </location>
</feature>
<keyword evidence="4" id="KW-1003">Cell membrane</keyword>
<dbReference type="GO" id="GO:0005886">
    <property type="term" value="C:plasma membrane"/>
    <property type="evidence" value="ECO:0007669"/>
    <property type="project" value="UniProtKB-SubCell"/>
</dbReference>
<feature type="transmembrane region" description="Helical" evidence="9">
    <location>
        <begin position="480"/>
        <end position="499"/>
    </location>
</feature>
<dbReference type="GO" id="GO:0022857">
    <property type="term" value="F:transmembrane transporter activity"/>
    <property type="evidence" value="ECO:0007669"/>
    <property type="project" value="InterPro"/>
</dbReference>
<evidence type="ECO:0000313" key="10">
    <source>
        <dbReference type="EMBL" id="GEB97536.1"/>
    </source>
</evidence>
<evidence type="ECO:0000313" key="11">
    <source>
        <dbReference type="Proteomes" id="UP000315353"/>
    </source>
</evidence>
<feature type="transmembrane region" description="Helical" evidence="9">
    <location>
        <begin position="352"/>
        <end position="375"/>
    </location>
</feature>
<evidence type="ECO:0000256" key="5">
    <source>
        <dbReference type="ARBA" id="ARBA00022692"/>
    </source>
</evidence>
<feature type="transmembrane region" description="Helical" evidence="9">
    <location>
        <begin position="48"/>
        <end position="66"/>
    </location>
</feature>
<dbReference type="NCBIfam" id="TIGR00842">
    <property type="entry name" value="bcct"/>
    <property type="match status" value="1"/>
</dbReference>
<dbReference type="AlphaFoldDB" id="A0AB73B7E8"/>
<comment type="similarity">
    <text evidence="2">Belongs to the BCCT transporter (TC 2.A.15) family.</text>
</comment>
<dbReference type="GeneID" id="82879819"/>
<dbReference type="EMBL" id="BJNB01000012">
    <property type="protein sequence ID" value="GEB97536.1"/>
    <property type="molecule type" value="Genomic_DNA"/>
</dbReference>
<feature type="transmembrane region" description="Helical" evidence="9">
    <location>
        <begin position="387"/>
        <end position="412"/>
    </location>
</feature>
<dbReference type="Pfam" id="PF02028">
    <property type="entry name" value="BCCT"/>
    <property type="match status" value="1"/>
</dbReference>
<accession>A0AB73B7E8</accession>
<keyword evidence="3" id="KW-0813">Transport</keyword>
<feature type="transmembrane region" description="Helical" evidence="9">
    <location>
        <begin position="228"/>
        <end position="248"/>
    </location>
</feature>
<name>A0AB73B7E8_CORFL</name>
<keyword evidence="7 9" id="KW-0472">Membrane</keyword>
<evidence type="ECO:0000256" key="6">
    <source>
        <dbReference type="ARBA" id="ARBA00022989"/>
    </source>
</evidence>
<dbReference type="Proteomes" id="UP000315353">
    <property type="component" value="Unassembled WGS sequence"/>
</dbReference>
<protein>
    <submittedName>
        <fullName evidence="10">Choline transporter</fullName>
    </submittedName>
</protein>
<comment type="caution">
    <text evidence="10">The sequence shown here is derived from an EMBL/GenBank/DDBJ whole genome shotgun (WGS) entry which is preliminary data.</text>
</comment>
<feature type="transmembrane region" description="Helical" evidence="9">
    <location>
        <begin position="268"/>
        <end position="289"/>
    </location>
</feature>
<dbReference type="InterPro" id="IPR000060">
    <property type="entry name" value="BCCT_transptr"/>
</dbReference>
<proteinExistence type="inferred from homology"/>
<feature type="transmembrane region" description="Helical" evidence="9">
    <location>
        <begin position="511"/>
        <end position="534"/>
    </location>
</feature>
<keyword evidence="5 9" id="KW-0812">Transmembrane</keyword>
<comment type="subcellular location">
    <subcellularLocation>
        <location evidence="1">Cell membrane</location>
        <topology evidence="1">Multi-pass membrane protein</topology>
    </subcellularLocation>
</comment>
<dbReference type="PANTHER" id="PTHR30047:SF7">
    <property type="entry name" value="HIGH-AFFINITY CHOLINE TRANSPORT PROTEIN"/>
    <property type="match status" value="1"/>
</dbReference>